<evidence type="ECO:0000313" key="2">
    <source>
        <dbReference type="Proteomes" id="UP000770629"/>
    </source>
</evidence>
<accession>A0ABS7ICZ5</accession>
<feature type="non-terminal residue" evidence="1">
    <location>
        <position position="59"/>
    </location>
</feature>
<proteinExistence type="predicted"/>
<name>A0ABS7ICZ5_9HYPH</name>
<organism evidence="1 2">
    <name type="scientific">Rhizobium lentis</name>
    <dbReference type="NCBI Taxonomy" id="1138194"/>
    <lineage>
        <taxon>Bacteria</taxon>
        <taxon>Pseudomonadati</taxon>
        <taxon>Pseudomonadota</taxon>
        <taxon>Alphaproteobacteria</taxon>
        <taxon>Hyphomicrobiales</taxon>
        <taxon>Rhizobiaceae</taxon>
        <taxon>Rhizobium/Agrobacterium group</taxon>
        <taxon>Rhizobium</taxon>
    </lineage>
</organism>
<dbReference type="Proteomes" id="UP000770629">
    <property type="component" value="Unassembled WGS sequence"/>
</dbReference>
<comment type="caution">
    <text evidence="1">The sequence shown here is derived from an EMBL/GenBank/DDBJ whole genome shotgun (WGS) entry which is preliminary data.</text>
</comment>
<gene>
    <name evidence="1" type="ORF">HJB60_10795</name>
</gene>
<keyword evidence="2" id="KW-1185">Reference proteome</keyword>
<evidence type="ECO:0000313" key="1">
    <source>
        <dbReference type="EMBL" id="MBX5089650.1"/>
    </source>
</evidence>
<protein>
    <submittedName>
        <fullName evidence="1">IS110 family transposase</fullName>
    </submittedName>
</protein>
<sequence>MTDNSMICAGIDVGKSHLDIALHPSRARLRVTYDAAGLKALDAFLQEHDVSRIGFEASG</sequence>
<reference evidence="1 2" key="1">
    <citation type="submission" date="2020-04" db="EMBL/GenBank/DDBJ databases">
        <title>Global-level population genomics: horizontal gene transfer, symbiosis and evolution in Rhizobia.</title>
        <authorList>
            <person name="Gai Y."/>
        </authorList>
    </citation>
    <scope>NUCLEOTIDE SEQUENCE [LARGE SCALE GENOMIC DNA]</scope>
    <source>
        <strain evidence="1 2">BLR33</strain>
    </source>
</reference>
<dbReference type="EMBL" id="JABDYF010000003">
    <property type="protein sequence ID" value="MBX5089650.1"/>
    <property type="molecule type" value="Genomic_DNA"/>
</dbReference>